<dbReference type="AlphaFoldDB" id="A0A6V7YAT1"/>
<feature type="region of interest" description="Disordered" evidence="1">
    <location>
        <begin position="54"/>
        <end position="76"/>
    </location>
</feature>
<organism evidence="2 3">
    <name type="scientific">Meloidogyne enterolobii</name>
    <name type="common">Root-knot nematode worm</name>
    <name type="synonym">Meloidogyne mayaguensis</name>
    <dbReference type="NCBI Taxonomy" id="390850"/>
    <lineage>
        <taxon>Eukaryota</taxon>
        <taxon>Metazoa</taxon>
        <taxon>Ecdysozoa</taxon>
        <taxon>Nematoda</taxon>
        <taxon>Chromadorea</taxon>
        <taxon>Rhabditida</taxon>
        <taxon>Tylenchina</taxon>
        <taxon>Tylenchomorpha</taxon>
        <taxon>Tylenchoidea</taxon>
        <taxon>Meloidogynidae</taxon>
        <taxon>Meloidogyninae</taxon>
        <taxon>Meloidogyne</taxon>
    </lineage>
</organism>
<dbReference type="EMBL" id="CAJEWN010003504">
    <property type="protein sequence ID" value="CAD2207847.1"/>
    <property type="molecule type" value="Genomic_DNA"/>
</dbReference>
<evidence type="ECO:0000313" key="3">
    <source>
        <dbReference type="Proteomes" id="UP000580250"/>
    </source>
</evidence>
<comment type="caution">
    <text evidence="2">The sequence shown here is derived from an EMBL/GenBank/DDBJ whole genome shotgun (WGS) entry which is preliminary data.</text>
</comment>
<dbReference type="Proteomes" id="UP000580250">
    <property type="component" value="Unassembled WGS sequence"/>
</dbReference>
<protein>
    <submittedName>
        <fullName evidence="2">Uncharacterized protein</fullName>
    </submittedName>
</protein>
<evidence type="ECO:0000313" key="2">
    <source>
        <dbReference type="EMBL" id="CAD2207847.1"/>
    </source>
</evidence>
<accession>A0A6V7YAT1</accession>
<reference evidence="2 3" key="1">
    <citation type="submission" date="2020-08" db="EMBL/GenBank/DDBJ databases">
        <authorList>
            <person name="Koutsovoulos G."/>
            <person name="Danchin GJ E."/>
        </authorList>
    </citation>
    <scope>NUCLEOTIDE SEQUENCE [LARGE SCALE GENOMIC DNA]</scope>
</reference>
<gene>
    <name evidence="2" type="ORF">MENT_LOCUS61820</name>
</gene>
<evidence type="ECO:0000256" key="1">
    <source>
        <dbReference type="SAM" id="MobiDB-lite"/>
    </source>
</evidence>
<name>A0A6V7YAT1_MELEN</name>
<proteinExistence type="predicted"/>
<sequence>MASHRHLDDINQSRRTLGLLTWFLKLYNWYVSIRMKRTIKHELDKDNLNRKLQTDIGTAEQHKQPRNKLRKTTYQEELPKLKFRRHQM</sequence>